<organism evidence="5 6">
    <name type="scientific">Cherax quadricarinatus</name>
    <name type="common">Australian red claw crayfish</name>
    <dbReference type="NCBI Taxonomy" id="27406"/>
    <lineage>
        <taxon>Eukaryota</taxon>
        <taxon>Metazoa</taxon>
        <taxon>Ecdysozoa</taxon>
        <taxon>Arthropoda</taxon>
        <taxon>Crustacea</taxon>
        <taxon>Multicrustacea</taxon>
        <taxon>Malacostraca</taxon>
        <taxon>Eumalacostraca</taxon>
        <taxon>Eucarida</taxon>
        <taxon>Decapoda</taxon>
        <taxon>Pleocyemata</taxon>
        <taxon>Astacidea</taxon>
        <taxon>Parastacoidea</taxon>
        <taxon>Parastacidae</taxon>
        <taxon>Cherax</taxon>
    </lineage>
</organism>
<dbReference type="InterPro" id="IPR016181">
    <property type="entry name" value="Acyl_CoA_acyltransferase"/>
</dbReference>
<dbReference type="PANTHER" id="PTHR31435:SF9">
    <property type="entry name" value="PROTEIN NATD1"/>
    <property type="match status" value="1"/>
</dbReference>
<sequence length="124" mass="14378">MASRFMLRSFSYSKKVSICTKMSSQVEAPQVVHDQENMEFYVKLGRDKAYLQYDIDSAKKIVDLQHTVVPAAFRGHGIGKVLAKASFEHFAESNMQMKLTCWYLKKYYQENPLPHHQEKVLVDS</sequence>
<reference evidence="5" key="2">
    <citation type="submission" date="2024-01" db="EMBL/GenBank/DDBJ databases">
        <authorList>
            <person name="He J."/>
            <person name="Wang M."/>
            <person name="Zheng J."/>
            <person name="Liu Z."/>
        </authorList>
    </citation>
    <scope>NUCLEOTIDE SEQUENCE</scope>
    <source>
        <strain evidence="5">ZL_2023a</strain>
        <tissue evidence="5">Muscle</tissue>
    </source>
</reference>
<dbReference type="PANTHER" id="PTHR31435">
    <property type="entry name" value="PROTEIN NATD1"/>
    <property type="match status" value="1"/>
</dbReference>
<dbReference type="Pfam" id="PF14542">
    <property type="entry name" value="Acetyltransf_CG"/>
    <property type="match status" value="1"/>
</dbReference>
<dbReference type="PROSITE" id="PS51729">
    <property type="entry name" value="GNAT_YJDJ"/>
    <property type="match status" value="1"/>
</dbReference>
<dbReference type="Proteomes" id="UP001445076">
    <property type="component" value="Unassembled WGS sequence"/>
</dbReference>
<dbReference type="EMBL" id="JARKIK010000071">
    <property type="protein sequence ID" value="KAK8728723.1"/>
    <property type="molecule type" value="Genomic_DNA"/>
</dbReference>
<evidence type="ECO:0000313" key="6">
    <source>
        <dbReference type="Proteomes" id="UP001445076"/>
    </source>
</evidence>
<comment type="caution">
    <text evidence="5">The sequence shown here is derived from an EMBL/GenBank/DDBJ whole genome shotgun (WGS) entry which is preliminary data.</text>
</comment>
<keyword evidence="6" id="KW-1185">Reference proteome</keyword>
<dbReference type="Gene3D" id="3.40.630.30">
    <property type="match status" value="1"/>
</dbReference>
<dbReference type="SUPFAM" id="SSF55729">
    <property type="entry name" value="Acyl-CoA N-acyltransferases (Nat)"/>
    <property type="match status" value="1"/>
</dbReference>
<evidence type="ECO:0000256" key="2">
    <source>
        <dbReference type="ARBA" id="ARBA00020243"/>
    </source>
</evidence>
<dbReference type="AlphaFoldDB" id="A0AAW0WLP8"/>
<feature type="domain" description="N-acetyltransferase" evidence="4">
    <location>
        <begin position="32"/>
        <end position="121"/>
    </location>
</feature>
<name>A0AAW0WLP8_CHEQU</name>
<comment type="similarity">
    <text evidence="1">Belongs to the NATD1 family.</text>
</comment>
<dbReference type="EMBL" id="JARKIK010000071">
    <property type="protein sequence ID" value="KAK8728724.1"/>
    <property type="molecule type" value="Genomic_DNA"/>
</dbReference>
<protein>
    <recommendedName>
        <fullName evidence="2">Protein NATD1</fullName>
    </recommendedName>
    <alternativeName>
        <fullName evidence="3">N-acetyltransferase domain-containing protein 1</fullName>
    </alternativeName>
</protein>
<reference evidence="5 6" key="1">
    <citation type="journal article" date="2024" name="BMC Genomics">
        <title>Genome assembly of redclaw crayfish (Cherax quadricarinatus) provides insights into its immune adaptation and hypoxia tolerance.</title>
        <authorList>
            <person name="Liu Z."/>
            <person name="Zheng J."/>
            <person name="Li H."/>
            <person name="Fang K."/>
            <person name="Wang S."/>
            <person name="He J."/>
            <person name="Zhou D."/>
            <person name="Weng S."/>
            <person name="Chi M."/>
            <person name="Gu Z."/>
            <person name="He J."/>
            <person name="Li F."/>
            <person name="Wang M."/>
        </authorList>
    </citation>
    <scope>NUCLEOTIDE SEQUENCE [LARGE SCALE GENOMIC DNA]</scope>
    <source>
        <strain evidence="5">ZL_2023a</strain>
    </source>
</reference>
<dbReference type="InterPro" id="IPR045057">
    <property type="entry name" value="Gcn5-rel_NAT"/>
</dbReference>
<dbReference type="InterPro" id="IPR031165">
    <property type="entry name" value="GNAT_YJDJ"/>
</dbReference>
<evidence type="ECO:0000256" key="1">
    <source>
        <dbReference type="ARBA" id="ARBA00006233"/>
    </source>
</evidence>
<evidence type="ECO:0000259" key="4">
    <source>
        <dbReference type="PROSITE" id="PS51729"/>
    </source>
</evidence>
<evidence type="ECO:0000313" key="5">
    <source>
        <dbReference type="EMBL" id="KAK8728724.1"/>
    </source>
</evidence>
<gene>
    <name evidence="5" type="ORF">OTU49_009112</name>
</gene>
<accession>A0AAW0WLP8</accession>
<proteinExistence type="inferred from homology"/>
<evidence type="ECO:0000256" key="3">
    <source>
        <dbReference type="ARBA" id="ARBA00031876"/>
    </source>
</evidence>